<sequence length="79" mass="8770">MKEPSSRDVLEELRGLEKRLGERLDVLSSKSQTLLSRVGDIQLRLKAVEDSLSPSTSPSPPEAGRRLLLEGTGKRNTRQ</sequence>
<dbReference type="VEuPathDB" id="CryptoDB:Cvel_2530"/>
<evidence type="ECO:0000256" key="1">
    <source>
        <dbReference type="SAM" id="MobiDB-lite"/>
    </source>
</evidence>
<name>A0A0G4EYZ1_9ALVE</name>
<gene>
    <name evidence="2" type="ORF">Cvel_2530</name>
</gene>
<proteinExistence type="predicted"/>
<dbReference type="EMBL" id="CDMZ01000011">
    <property type="protein sequence ID" value="CEM04397.1"/>
    <property type="molecule type" value="Genomic_DNA"/>
</dbReference>
<reference evidence="2" key="1">
    <citation type="submission" date="2014-11" db="EMBL/GenBank/DDBJ databases">
        <authorList>
            <person name="Otto D Thomas"/>
            <person name="Naeem Raeece"/>
        </authorList>
    </citation>
    <scope>NUCLEOTIDE SEQUENCE</scope>
</reference>
<dbReference type="AlphaFoldDB" id="A0A0G4EYZ1"/>
<feature type="region of interest" description="Disordered" evidence="1">
    <location>
        <begin position="49"/>
        <end position="79"/>
    </location>
</feature>
<accession>A0A0G4EYZ1</accession>
<organism evidence="2">
    <name type="scientific">Chromera velia CCMP2878</name>
    <dbReference type="NCBI Taxonomy" id="1169474"/>
    <lineage>
        <taxon>Eukaryota</taxon>
        <taxon>Sar</taxon>
        <taxon>Alveolata</taxon>
        <taxon>Colpodellida</taxon>
        <taxon>Chromeraceae</taxon>
        <taxon>Chromera</taxon>
    </lineage>
</organism>
<protein>
    <submittedName>
        <fullName evidence="2">Uncharacterized protein</fullName>
    </submittedName>
</protein>
<evidence type="ECO:0000313" key="2">
    <source>
        <dbReference type="EMBL" id="CEM04397.1"/>
    </source>
</evidence>